<dbReference type="InterPro" id="IPR052631">
    <property type="entry name" value="Paired_homeobox_Bicoid"/>
</dbReference>
<keyword evidence="6" id="KW-1185">Reference proteome</keyword>
<dbReference type="PROSITE" id="PS50071">
    <property type="entry name" value="HOMEOBOX_2"/>
    <property type="match status" value="1"/>
</dbReference>
<evidence type="ECO:0000256" key="1">
    <source>
        <dbReference type="PROSITE-ProRule" id="PRU00108"/>
    </source>
</evidence>
<organism evidence="5 6">
    <name type="scientific">Hesseltinella vesiculosa</name>
    <dbReference type="NCBI Taxonomy" id="101127"/>
    <lineage>
        <taxon>Eukaryota</taxon>
        <taxon>Fungi</taxon>
        <taxon>Fungi incertae sedis</taxon>
        <taxon>Mucoromycota</taxon>
        <taxon>Mucoromycotina</taxon>
        <taxon>Mucoromycetes</taxon>
        <taxon>Mucorales</taxon>
        <taxon>Cunninghamellaceae</taxon>
        <taxon>Hesseltinella</taxon>
    </lineage>
</organism>
<dbReference type="GO" id="GO:0000981">
    <property type="term" value="F:DNA-binding transcription factor activity, RNA polymerase II-specific"/>
    <property type="evidence" value="ECO:0007669"/>
    <property type="project" value="TreeGrafter"/>
</dbReference>
<dbReference type="STRING" id="101127.A0A1X2GEK1"/>
<accession>A0A1X2GEK1</accession>
<dbReference type="OrthoDB" id="6159439at2759"/>
<keyword evidence="1 2" id="KW-0539">Nucleus</keyword>
<name>A0A1X2GEK1_9FUNG</name>
<dbReference type="AlphaFoldDB" id="A0A1X2GEK1"/>
<evidence type="ECO:0000313" key="6">
    <source>
        <dbReference type="Proteomes" id="UP000242146"/>
    </source>
</evidence>
<sequence length="227" mass="25216">MLSVNSMLNQVKDEPRPILPPLQPPSHHDHGLLKPGALNISSLLCPHKTPLLSPSSSPSPTDSLPAFSFPPLYQEMAAPLPHLLNKPAEYGYSRYGSGTSSPVLSPSLSTSSLSTSSSYQKDTSSKQKRGSLPSFPSLDEDPAYPSDTNAAEDKVKAKRRRANAKQLQILNQVFERTFFPSTQMRAELGRQLGMSPRTVQIWFQNKRQAMRTREKQRLLRMKDSDDA</sequence>
<feature type="compositionally biased region" description="Low complexity" evidence="3">
    <location>
        <begin position="101"/>
        <end position="118"/>
    </location>
</feature>
<dbReference type="EMBL" id="MCGT01000019">
    <property type="protein sequence ID" value="ORX51954.1"/>
    <property type="molecule type" value="Genomic_DNA"/>
</dbReference>
<gene>
    <name evidence="5" type="ORF">DM01DRAFT_1336944</name>
</gene>
<dbReference type="GO" id="GO:1990837">
    <property type="term" value="F:sequence-specific double-stranded DNA binding"/>
    <property type="evidence" value="ECO:0007669"/>
    <property type="project" value="TreeGrafter"/>
</dbReference>
<keyword evidence="1 2" id="KW-0238">DNA-binding</keyword>
<feature type="region of interest" description="Disordered" evidence="3">
    <location>
        <begin position="1"/>
        <end position="34"/>
    </location>
</feature>
<dbReference type="PANTHER" id="PTHR46255:SF3">
    <property type="entry name" value="HOMEOBOX DOMAIN-CONTAINING PROTEIN"/>
    <property type="match status" value="1"/>
</dbReference>
<keyword evidence="1 2" id="KW-0371">Homeobox</keyword>
<dbReference type="InterPro" id="IPR009057">
    <property type="entry name" value="Homeodomain-like_sf"/>
</dbReference>
<evidence type="ECO:0000313" key="5">
    <source>
        <dbReference type="EMBL" id="ORX51954.1"/>
    </source>
</evidence>
<proteinExistence type="predicted"/>
<comment type="subcellular location">
    <subcellularLocation>
        <location evidence="1 2">Nucleus</location>
    </subcellularLocation>
</comment>
<dbReference type="SUPFAM" id="SSF46689">
    <property type="entry name" value="Homeodomain-like"/>
    <property type="match status" value="1"/>
</dbReference>
<reference evidence="5 6" key="1">
    <citation type="submission" date="2016-07" db="EMBL/GenBank/DDBJ databases">
        <title>Pervasive Adenine N6-methylation of Active Genes in Fungi.</title>
        <authorList>
            <consortium name="DOE Joint Genome Institute"/>
            <person name="Mondo S.J."/>
            <person name="Dannebaum R.O."/>
            <person name="Kuo R.C."/>
            <person name="Labutti K."/>
            <person name="Haridas S."/>
            <person name="Kuo A."/>
            <person name="Salamov A."/>
            <person name="Ahrendt S.R."/>
            <person name="Lipzen A."/>
            <person name="Sullivan W."/>
            <person name="Andreopoulos W.B."/>
            <person name="Clum A."/>
            <person name="Lindquist E."/>
            <person name="Daum C."/>
            <person name="Ramamoorthy G.K."/>
            <person name="Gryganskyi A."/>
            <person name="Culley D."/>
            <person name="Magnuson J.K."/>
            <person name="James T.Y."/>
            <person name="O'Malley M.A."/>
            <person name="Stajich J.E."/>
            <person name="Spatafora J.W."/>
            <person name="Visel A."/>
            <person name="Grigoriev I.V."/>
        </authorList>
    </citation>
    <scope>NUCLEOTIDE SEQUENCE [LARGE SCALE GENOMIC DNA]</scope>
    <source>
        <strain evidence="5 6">NRRL 3301</strain>
    </source>
</reference>
<dbReference type="GO" id="GO:0005634">
    <property type="term" value="C:nucleus"/>
    <property type="evidence" value="ECO:0007669"/>
    <property type="project" value="UniProtKB-SubCell"/>
</dbReference>
<dbReference type="PANTHER" id="PTHR46255">
    <property type="entry name" value="SHORT STATURE HOMEOBOX"/>
    <property type="match status" value="1"/>
</dbReference>
<dbReference type="Pfam" id="PF00046">
    <property type="entry name" value="Homeodomain"/>
    <property type="match status" value="1"/>
</dbReference>
<dbReference type="InterPro" id="IPR001356">
    <property type="entry name" value="HD"/>
</dbReference>
<evidence type="ECO:0000259" key="4">
    <source>
        <dbReference type="PROSITE" id="PS50071"/>
    </source>
</evidence>
<dbReference type="Gene3D" id="1.10.10.60">
    <property type="entry name" value="Homeodomain-like"/>
    <property type="match status" value="1"/>
</dbReference>
<dbReference type="Proteomes" id="UP000242146">
    <property type="component" value="Unassembled WGS sequence"/>
</dbReference>
<comment type="caution">
    <text evidence="5">The sequence shown here is derived from an EMBL/GenBank/DDBJ whole genome shotgun (WGS) entry which is preliminary data.</text>
</comment>
<dbReference type="CDD" id="cd00086">
    <property type="entry name" value="homeodomain"/>
    <property type="match status" value="1"/>
</dbReference>
<evidence type="ECO:0000256" key="2">
    <source>
        <dbReference type="RuleBase" id="RU000682"/>
    </source>
</evidence>
<protein>
    <recommendedName>
        <fullName evidence="4">Homeobox domain-containing protein</fullName>
    </recommendedName>
</protein>
<evidence type="ECO:0000256" key="3">
    <source>
        <dbReference type="SAM" id="MobiDB-lite"/>
    </source>
</evidence>
<feature type="DNA-binding region" description="Homeobox" evidence="1">
    <location>
        <begin position="155"/>
        <end position="214"/>
    </location>
</feature>
<dbReference type="SMART" id="SM00389">
    <property type="entry name" value="HOX"/>
    <property type="match status" value="1"/>
</dbReference>
<feature type="domain" description="Homeobox" evidence="4">
    <location>
        <begin position="153"/>
        <end position="213"/>
    </location>
</feature>
<feature type="region of interest" description="Disordered" evidence="3">
    <location>
        <begin position="101"/>
        <end position="159"/>
    </location>
</feature>